<dbReference type="EMBL" id="AXDY01000005">
    <property type="protein sequence ID" value="ERS93345.1"/>
    <property type="molecule type" value="Genomic_DNA"/>
</dbReference>
<dbReference type="GeneID" id="77330697"/>
<accession>A0ABP2YUY1</accession>
<evidence type="ECO:0000313" key="2">
    <source>
        <dbReference type="Proteomes" id="UP000017131"/>
    </source>
</evidence>
<protein>
    <submittedName>
        <fullName evidence="1">Uncharacterized protein</fullName>
    </submittedName>
</protein>
<keyword evidence="2" id="KW-1185">Reference proteome</keyword>
<gene>
    <name evidence="1" type="ORF">SSIM_06485</name>
</gene>
<sequence>MWNLFKGIVFILALIGTYKVWQEGNYLTNFLHFYGQIFNGTFLSQIQQWSDNQPLLQNLEYYTEQLPSLDEIKNFLHLT</sequence>
<reference evidence="1 2" key="1">
    <citation type="journal article" date="2013" name="Genome Announc.">
        <title>Draft Genome Sequence of Staphylococcus simulans UMC-CNS-990, Isolated from a Case of Chronic Bovine Mastitis.</title>
        <authorList>
            <person name="Calcutt M.J."/>
            <person name="Foecking M.F."/>
            <person name="Hsieh H.Y."/>
            <person name="Perry J."/>
            <person name="Stewart G.C."/>
            <person name="Middleton J.R."/>
        </authorList>
    </citation>
    <scope>NUCLEOTIDE SEQUENCE [LARGE SCALE GENOMIC DNA]</scope>
    <source>
        <strain evidence="1 2">UMC-CNS-990</strain>
    </source>
</reference>
<proteinExistence type="predicted"/>
<evidence type="ECO:0000313" key="1">
    <source>
        <dbReference type="EMBL" id="ERS93345.1"/>
    </source>
</evidence>
<name>A0ABP2YUY1_STASI</name>
<dbReference type="Proteomes" id="UP000017131">
    <property type="component" value="Unassembled WGS sequence"/>
</dbReference>
<organism evidence="1 2">
    <name type="scientific">Staphylococcus simulans UMC-CNS-990</name>
    <dbReference type="NCBI Taxonomy" id="1405498"/>
    <lineage>
        <taxon>Bacteria</taxon>
        <taxon>Bacillati</taxon>
        <taxon>Bacillota</taxon>
        <taxon>Bacilli</taxon>
        <taxon>Bacillales</taxon>
        <taxon>Staphylococcaceae</taxon>
        <taxon>Staphylococcus</taxon>
    </lineage>
</organism>
<dbReference type="RefSeq" id="WP_023015494.1">
    <property type="nucleotide sequence ID" value="NZ_AXDY01000005.1"/>
</dbReference>
<comment type="caution">
    <text evidence="1">The sequence shown here is derived from an EMBL/GenBank/DDBJ whole genome shotgun (WGS) entry which is preliminary data.</text>
</comment>